<evidence type="ECO:0000313" key="1">
    <source>
        <dbReference type="EMBL" id="GIY43206.1"/>
    </source>
</evidence>
<keyword evidence="2" id="KW-1185">Reference proteome</keyword>
<dbReference type="EMBL" id="BPLR01010947">
    <property type="protein sequence ID" value="GIY43206.1"/>
    <property type="molecule type" value="Genomic_DNA"/>
</dbReference>
<organism evidence="1 2">
    <name type="scientific">Caerostris extrusa</name>
    <name type="common">Bark spider</name>
    <name type="synonym">Caerostris bankana</name>
    <dbReference type="NCBI Taxonomy" id="172846"/>
    <lineage>
        <taxon>Eukaryota</taxon>
        <taxon>Metazoa</taxon>
        <taxon>Ecdysozoa</taxon>
        <taxon>Arthropoda</taxon>
        <taxon>Chelicerata</taxon>
        <taxon>Arachnida</taxon>
        <taxon>Araneae</taxon>
        <taxon>Araneomorphae</taxon>
        <taxon>Entelegynae</taxon>
        <taxon>Araneoidea</taxon>
        <taxon>Araneidae</taxon>
        <taxon>Caerostris</taxon>
    </lineage>
</organism>
<evidence type="ECO:0000313" key="2">
    <source>
        <dbReference type="Proteomes" id="UP001054945"/>
    </source>
</evidence>
<dbReference type="AlphaFoldDB" id="A0AAV4TCK2"/>
<reference evidence="1 2" key="1">
    <citation type="submission" date="2021-06" db="EMBL/GenBank/DDBJ databases">
        <title>Caerostris extrusa draft genome.</title>
        <authorList>
            <person name="Kono N."/>
            <person name="Arakawa K."/>
        </authorList>
    </citation>
    <scope>NUCLEOTIDE SEQUENCE [LARGE SCALE GENOMIC DNA]</scope>
</reference>
<gene>
    <name evidence="1" type="ORF">CEXT_637001</name>
</gene>
<dbReference type="Proteomes" id="UP001054945">
    <property type="component" value="Unassembled WGS sequence"/>
</dbReference>
<protein>
    <submittedName>
        <fullName evidence="1">Uncharacterized protein</fullName>
    </submittedName>
</protein>
<accession>A0AAV4TCK2</accession>
<comment type="caution">
    <text evidence="1">The sequence shown here is derived from an EMBL/GenBank/DDBJ whole genome shotgun (WGS) entry which is preliminary data.</text>
</comment>
<sequence>MDAPKGHREGELRNTRDMLACRIVKNSIACFTPSVFRLTYCCQQYDLKISSRPPSNRTTHVLCMNAVLSWHVTMERECLFSPYLSELEERILILEEVISRPTPLPKR</sequence>
<proteinExistence type="predicted"/>
<name>A0AAV4TCK2_CAEEX</name>